<dbReference type="AlphaFoldDB" id="A0A8E2EJ46"/>
<dbReference type="EMBL" id="KV744828">
    <property type="protein sequence ID" value="OCK84891.1"/>
    <property type="molecule type" value="Genomic_DNA"/>
</dbReference>
<evidence type="ECO:0000313" key="2">
    <source>
        <dbReference type="Proteomes" id="UP000250266"/>
    </source>
</evidence>
<dbReference type="PROSITE" id="PS51257">
    <property type="entry name" value="PROKAR_LIPOPROTEIN"/>
    <property type="match status" value="1"/>
</dbReference>
<name>A0A8E2EJ46_9PEZI</name>
<protein>
    <submittedName>
        <fullName evidence="1">Uncharacterized protein</fullName>
    </submittedName>
</protein>
<reference evidence="1 2" key="1">
    <citation type="journal article" date="2016" name="Nat. Commun.">
        <title>Ectomycorrhizal ecology is imprinted in the genome of the dominant symbiotic fungus Cenococcum geophilum.</title>
        <authorList>
            <consortium name="DOE Joint Genome Institute"/>
            <person name="Peter M."/>
            <person name="Kohler A."/>
            <person name="Ohm R.A."/>
            <person name="Kuo A."/>
            <person name="Krutzmann J."/>
            <person name="Morin E."/>
            <person name="Arend M."/>
            <person name="Barry K.W."/>
            <person name="Binder M."/>
            <person name="Choi C."/>
            <person name="Clum A."/>
            <person name="Copeland A."/>
            <person name="Grisel N."/>
            <person name="Haridas S."/>
            <person name="Kipfer T."/>
            <person name="LaButti K."/>
            <person name="Lindquist E."/>
            <person name="Lipzen A."/>
            <person name="Maire R."/>
            <person name="Meier B."/>
            <person name="Mihaltcheva S."/>
            <person name="Molinier V."/>
            <person name="Murat C."/>
            <person name="Poggeler S."/>
            <person name="Quandt C.A."/>
            <person name="Sperisen C."/>
            <person name="Tritt A."/>
            <person name="Tisserant E."/>
            <person name="Crous P.W."/>
            <person name="Henrissat B."/>
            <person name="Nehls U."/>
            <person name="Egli S."/>
            <person name="Spatafora J.W."/>
            <person name="Grigoriev I.V."/>
            <person name="Martin F.M."/>
        </authorList>
    </citation>
    <scope>NUCLEOTIDE SEQUENCE [LARGE SCALE GENOMIC DNA]</scope>
    <source>
        <strain evidence="1 2">CBS 459.81</strain>
    </source>
</reference>
<gene>
    <name evidence="1" type="ORF">K432DRAFT_86042</name>
</gene>
<accession>A0A8E2EJ46</accession>
<organism evidence="1 2">
    <name type="scientific">Lepidopterella palustris CBS 459.81</name>
    <dbReference type="NCBI Taxonomy" id="1314670"/>
    <lineage>
        <taxon>Eukaryota</taxon>
        <taxon>Fungi</taxon>
        <taxon>Dikarya</taxon>
        <taxon>Ascomycota</taxon>
        <taxon>Pezizomycotina</taxon>
        <taxon>Dothideomycetes</taxon>
        <taxon>Pleosporomycetidae</taxon>
        <taxon>Mytilinidiales</taxon>
        <taxon>Argynnaceae</taxon>
        <taxon>Lepidopterella</taxon>
    </lineage>
</organism>
<dbReference type="Proteomes" id="UP000250266">
    <property type="component" value="Unassembled WGS sequence"/>
</dbReference>
<keyword evidence="2" id="KW-1185">Reference proteome</keyword>
<sequence length="93" mass="9924">MRGSSSGYSHVVGAVSCLYARSSGTEDLFESLLRNVCASVERGRSVGCVNRNNPDVPRRREVGQASDAGCTDVQERGRRTVGGTGSCRECALR</sequence>
<proteinExistence type="predicted"/>
<evidence type="ECO:0000313" key="1">
    <source>
        <dbReference type="EMBL" id="OCK84891.1"/>
    </source>
</evidence>